<dbReference type="RefSeq" id="WP_193538785.1">
    <property type="nucleotide sequence ID" value="NZ_JADCLJ010000024.1"/>
</dbReference>
<evidence type="ECO:0008006" key="3">
    <source>
        <dbReference type="Google" id="ProtNLM"/>
    </source>
</evidence>
<reference evidence="1 2" key="1">
    <citation type="submission" date="2020-10" db="EMBL/GenBank/DDBJ databases">
        <title>Bacillus sp. HD4P25, an endophyte from a halophyte.</title>
        <authorList>
            <person name="Sun J.-Q."/>
        </authorList>
    </citation>
    <scope>NUCLEOTIDE SEQUENCE [LARGE SCALE GENOMIC DNA]</scope>
    <source>
        <strain evidence="1 2">YIM 93174</strain>
    </source>
</reference>
<dbReference type="EMBL" id="JADCLJ010000024">
    <property type="protein sequence ID" value="MBE4909791.1"/>
    <property type="molecule type" value="Genomic_DNA"/>
</dbReference>
<keyword evidence="2" id="KW-1185">Reference proteome</keyword>
<evidence type="ECO:0000313" key="2">
    <source>
        <dbReference type="Proteomes" id="UP001516662"/>
    </source>
</evidence>
<evidence type="ECO:0000313" key="1">
    <source>
        <dbReference type="EMBL" id="MBE4909791.1"/>
    </source>
</evidence>
<protein>
    <recommendedName>
        <fullName evidence="3">Peptidase MA-like domain-containing protein</fullName>
    </recommendedName>
</protein>
<gene>
    <name evidence="1" type="ORF">IMZ08_17290</name>
</gene>
<sequence>MKRQLLLILSIILALPLLVSLDPLTTSSNYYAHYRSPEGIQFLSYSSEWDKDKLQELYEELLKNKHGEEIKLLQEVKVVGDGLGEYPHDDYYTKGIYHALTSSITLFHGNKYTEPHLYRETLAHEYGHHFTYHYFPEHHFPFSKWSKLRGLDQNNVRWDAFWNYSLDSYSLFPQEIIADDYLLLYGATSKVDFKDVLSHEAFYTMTMHDNQQIPNVLENSEVQSYFEEKTGFLIDKHRLLNTPILEELNQNTLTFKVLDRSDVAYRLNVKLYKVNSLIADERLIAITPEDFDGEIQFALSDLYRADFIDANFSILDLNTSIGFETDTFTLKLD</sequence>
<organism evidence="1 2">
    <name type="scientific">Litchfieldia luteola</name>
    <dbReference type="NCBI Taxonomy" id="682179"/>
    <lineage>
        <taxon>Bacteria</taxon>
        <taxon>Bacillati</taxon>
        <taxon>Bacillota</taxon>
        <taxon>Bacilli</taxon>
        <taxon>Bacillales</taxon>
        <taxon>Bacillaceae</taxon>
        <taxon>Litchfieldia</taxon>
    </lineage>
</organism>
<accession>A0ABR9QMQ7</accession>
<comment type="caution">
    <text evidence="1">The sequence shown here is derived from an EMBL/GenBank/DDBJ whole genome shotgun (WGS) entry which is preliminary data.</text>
</comment>
<dbReference type="Proteomes" id="UP001516662">
    <property type="component" value="Unassembled WGS sequence"/>
</dbReference>
<name>A0ABR9QMQ7_9BACI</name>
<proteinExistence type="predicted"/>